<dbReference type="Proteomes" id="UP001300672">
    <property type="component" value="Chromosome"/>
</dbReference>
<evidence type="ECO:0000256" key="1">
    <source>
        <dbReference type="ARBA" id="ARBA00022729"/>
    </source>
</evidence>
<dbReference type="KEGG" id="tdu:QJT80_11710"/>
<comment type="subcellular location">
    <subcellularLocation>
        <location evidence="4">Cell outer membrane</location>
    </subcellularLocation>
</comment>
<keyword evidence="2 4" id="KW-0472">Membrane</keyword>
<keyword evidence="3 4" id="KW-0998">Cell outer membrane</keyword>
<dbReference type="GO" id="GO:1990063">
    <property type="term" value="C:Bam protein complex"/>
    <property type="evidence" value="ECO:0007669"/>
    <property type="project" value="TreeGrafter"/>
</dbReference>
<dbReference type="EMBL" id="CP124755">
    <property type="protein sequence ID" value="WGZ90160.1"/>
    <property type="molecule type" value="Genomic_DNA"/>
</dbReference>
<dbReference type="HAMAP" id="MF_00925">
    <property type="entry name" value="OM_assembly_BamE"/>
    <property type="match status" value="1"/>
</dbReference>
<reference evidence="6" key="2">
    <citation type="submission" date="2023-04" db="EMBL/GenBank/DDBJ databases">
        <authorList>
            <person name="Beletskiy A.V."/>
            <person name="Mardanov A.V."/>
            <person name="Ravin N.V."/>
        </authorList>
    </citation>
    <scope>NUCLEOTIDE SEQUENCE</scope>
    <source>
        <strain evidence="6">GKL-01</strain>
    </source>
</reference>
<comment type="function">
    <text evidence="4">Part of the outer membrane protein assembly complex, which is involved in assembly and insertion of beta-barrel proteins into the outer membrane.</text>
</comment>
<dbReference type="Gene3D" id="3.30.1450.10">
    <property type="match status" value="1"/>
</dbReference>
<dbReference type="AlphaFoldDB" id="A0AA95H5T7"/>
<comment type="similarity">
    <text evidence="4">Belongs to the BamE family.</text>
</comment>
<protein>
    <recommendedName>
        <fullName evidence="4">Outer membrane protein assembly factor BamE</fullName>
    </recommendedName>
</protein>
<sequence>MDIQQGNYITQAELDQVKAGMSPAQVQDILGTPLLVDDFHTDRWDYVFYLKSPRKGNQRSSITVFFNNGVVNQVRQDTPLVETKLKPVES</sequence>
<gene>
    <name evidence="4" type="primary">bamE</name>
    <name evidence="6" type="ORF">QJT80_11710</name>
</gene>
<dbReference type="PANTHER" id="PTHR37482">
    <property type="entry name" value="OUTER MEMBRANE PROTEIN ASSEMBLY FACTOR BAME"/>
    <property type="match status" value="1"/>
</dbReference>
<evidence type="ECO:0000256" key="2">
    <source>
        <dbReference type="ARBA" id="ARBA00023136"/>
    </source>
</evidence>
<comment type="subunit">
    <text evidence="4">Part of the Bam complex.</text>
</comment>
<dbReference type="InterPro" id="IPR007450">
    <property type="entry name" value="BamE_dom"/>
</dbReference>
<dbReference type="InterPro" id="IPR026592">
    <property type="entry name" value="BamE"/>
</dbReference>
<dbReference type="GO" id="GO:0030674">
    <property type="term" value="F:protein-macromolecule adaptor activity"/>
    <property type="evidence" value="ECO:0007669"/>
    <property type="project" value="TreeGrafter"/>
</dbReference>
<dbReference type="GO" id="GO:0051205">
    <property type="term" value="P:protein insertion into membrane"/>
    <property type="evidence" value="ECO:0007669"/>
    <property type="project" value="UniProtKB-UniRule"/>
</dbReference>
<organism evidence="6">
    <name type="scientific">Candidatus Thiocaldithrix dubininis</name>
    <dbReference type="NCBI Taxonomy" id="3080823"/>
    <lineage>
        <taxon>Bacteria</taxon>
        <taxon>Pseudomonadati</taxon>
        <taxon>Pseudomonadota</taxon>
        <taxon>Gammaproteobacteria</taxon>
        <taxon>Thiotrichales</taxon>
        <taxon>Thiotrichaceae</taxon>
        <taxon>Candidatus Thiocaldithrix</taxon>
    </lineage>
</organism>
<dbReference type="GO" id="GO:0043165">
    <property type="term" value="P:Gram-negative-bacterium-type cell outer membrane assembly"/>
    <property type="evidence" value="ECO:0007669"/>
    <property type="project" value="UniProtKB-UniRule"/>
</dbReference>
<dbReference type="InterPro" id="IPR037873">
    <property type="entry name" value="BamE-like"/>
</dbReference>
<dbReference type="PANTHER" id="PTHR37482:SF1">
    <property type="entry name" value="OUTER MEMBRANE PROTEIN ASSEMBLY FACTOR BAME"/>
    <property type="match status" value="1"/>
</dbReference>
<evidence type="ECO:0000256" key="4">
    <source>
        <dbReference type="HAMAP-Rule" id="MF_00925"/>
    </source>
</evidence>
<evidence type="ECO:0000259" key="5">
    <source>
        <dbReference type="Pfam" id="PF04355"/>
    </source>
</evidence>
<accession>A0AA95H5T7</accession>
<proteinExistence type="inferred from homology"/>
<keyword evidence="1 4" id="KW-0732">Signal</keyword>
<dbReference type="Pfam" id="PF04355">
    <property type="entry name" value="BamE"/>
    <property type="match status" value="1"/>
</dbReference>
<evidence type="ECO:0000256" key="3">
    <source>
        <dbReference type="ARBA" id="ARBA00023237"/>
    </source>
</evidence>
<reference evidence="6" key="1">
    <citation type="journal article" date="2023" name="Int. J. Mol. Sci.">
        <title>Metagenomics Revealed a New Genus 'Candidatus Thiocaldithrix dubininis' gen. nov., sp. nov. and a New Species 'Candidatus Thiothrix putei' sp. nov. in the Family Thiotrichaceae, Some Members of Which Have Traits of Both Na+- and H+-Motive Energetics.</title>
        <authorList>
            <person name="Ravin N.V."/>
            <person name="Muntyan M.S."/>
            <person name="Smolyakov D.D."/>
            <person name="Rudenko T.S."/>
            <person name="Beletsky A.V."/>
            <person name="Mardanov A.V."/>
            <person name="Grabovich M.Y."/>
        </authorList>
    </citation>
    <scope>NUCLEOTIDE SEQUENCE</scope>
    <source>
        <strain evidence="6">GKL-01</strain>
    </source>
</reference>
<evidence type="ECO:0000313" key="6">
    <source>
        <dbReference type="EMBL" id="WGZ90160.1"/>
    </source>
</evidence>
<name>A0AA95H5T7_9GAMM</name>
<feature type="domain" description="Outer membrane protein assembly factor BamE" evidence="5">
    <location>
        <begin position="6"/>
        <end position="70"/>
    </location>
</feature>